<dbReference type="InterPro" id="IPR032675">
    <property type="entry name" value="LRR_dom_sf"/>
</dbReference>
<organism evidence="1 2">
    <name type="scientific">Rotaria magnacalcarata</name>
    <dbReference type="NCBI Taxonomy" id="392030"/>
    <lineage>
        <taxon>Eukaryota</taxon>
        <taxon>Metazoa</taxon>
        <taxon>Spiralia</taxon>
        <taxon>Gnathifera</taxon>
        <taxon>Rotifera</taxon>
        <taxon>Eurotatoria</taxon>
        <taxon>Bdelloidea</taxon>
        <taxon>Philodinida</taxon>
        <taxon>Philodinidae</taxon>
        <taxon>Rotaria</taxon>
    </lineage>
</organism>
<dbReference type="Proteomes" id="UP000676336">
    <property type="component" value="Unassembled WGS sequence"/>
</dbReference>
<dbReference type="PANTHER" id="PTHR24114:SF2">
    <property type="entry name" value="F-BOX DOMAIN-CONTAINING PROTEIN-RELATED"/>
    <property type="match status" value="1"/>
</dbReference>
<sequence length="222" mass="25369">MKKNKFMIEFINGKAIKSYSFYKDENEILLMPGTYLCVIDRWSPVNDLYIIHLREETPPCKLIVPPFNQPSSDNSNQQLTDDDMEIVSYFLLRNNNTLVILDLESNQIGDQGAQYLGEALKKNTKRTLLDLKHNQIGDLGAQYLGENLQTNIIREIFCSSYVYSYCNQIGDIGIEYLNEVLQNNTKITALNLSDNGIGDKGAKFLSEALQKNTVKKIRYIHS</sequence>
<dbReference type="Gene3D" id="3.80.10.10">
    <property type="entry name" value="Ribonuclease Inhibitor"/>
    <property type="match status" value="2"/>
</dbReference>
<dbReference type="PANTHER" id="PTHR24114">
    <property type="entry name" value="LEUCINE RICH REPEAT FAMILY PROTEIN"/>
    <property type="match status" value="1"/>
</dbReference>
<proteinExistence type="predicted"/>
<dbReference type="SMART" id="SM00368">
    <property type="entry name" value="LRR_RI"/>
    <property type="match status" value="3"/>
</dbReference>
<dbReference type="Pfam" id="PF13516">
    <property type="entry name" value="LRR_6"/>
    <property type="match status" value="3"/>
</dbReference>
<comment type="caution">
    <text evidence="1">The sequence shown here is derived from an EMBL/GenBank/DDBJ whole genome shotgun (WGS) entry which is preliminary data.</text>
</comment>
<dbReference type="InterPro" id="IPR001611">
    <property type="entry name" value="Leu-rich_rpt"/>
</dbReference>
<protein>
    <submittedName>
        <fullName evidence="1">Uncharacterized protein</fullName>
    </submittedName>
</protein>
<dbReference type="SUPFAM" id="SSF52047">
    <property type="entry name" value="RNI-like"/>
    <property type="match status" value="1"/>
</dbReference>
<dbReference type="EMBL" id="CAJOBI010000624">
    <property type="protein sequence ID" value="CAF3835480.1"/>
    <property type="molecule type" value="Genomic_DNA"/>
</dbReference>
<accession>A0A8S2KCB7</accession>
<dbReference type="InterPro" id="IPR052394">
    <property type="entry name" value="LRR-containing"/>
</dbReference>
<dbReference type="AlphaFoldDB" id="A0A8S2KCB7"/>
<evidence type="ECO:0000313" key="1">
    <source>
        <dbReference type="EMBL" id="CAF3835480.1"/>
    </source>
</evidence>
<reference evidence="1" key="1">
    <citation type="submission" date="2021-02" db="EMBL/GenBank/DDBJ databases">
        <authorList>
            <person name="Nowell W R."/>
        </authorList>
    </citation>
    <scope>NUCLEOTIDE SEQUENCE</scope>
</reference>
<evidence type="ECO:0000313" key="2">
    <source>
        <dbReference type="Proteomes" id="UP000676336"/>
    </source>
</evidence>
<name>A0A8S2KCB7_9BILA</name>
<gene>
    <name evidence="1" type="ORF">SMN809_LOCUS3124</name>
</gene>